<dbReference type="KEGG" id="ave:Arcve_0660"/>
<keyword evidence="2" id="KW-1185">Reference proteome</keyword>
<dbReference type="RefSeq" id="WP_013683352.1">
    <property type="nucleotide sequence ID" value="NC_015320.1"/>
</dbReference>
<dbReference type="GeneID" id="10393758"/>
<proteinExistence type="predicted"/>
<reference evidence="1 2" key="1">
    <citation type="submission" date="2011-03" db="EMBL/GenBank/DDBJ databases">
        <title>The complete genome of Archaeoglobus veneficus SNP6.</title>
        <authorList>
            <consortium name="US DOE Joint Genome Institute (JGI-PGF)"/>
            <person name="Lucas S."/>
            <person name="Copeland A."/>
            <person name="Lapidus A."/>
            <person name="Bruce D."/>
            <person name="Goodwin L."/>
            <person name="Pitluck S."/>
            <person name="Kyrpides N."/>
            <person name="Mavromatis K."/>
            <person name="Pagani I."/>
            <person name="Ivanova N."/>
            <person name="Mikhailova N."/>
            <person name="Lu M."/>
            <person name="Detter J.C."/>
            <person name="Tapia R."/>
            <person name="Han C."/>
            <person name="Land M."/>
            <person name="Hauser L."/>
            <person name="Markowitz V."/>
            <person name="Cheng J.-F."/>
            <person name="Hugenholtz P."/>
            <person name="Woyke T."/>
            <person name="Wu D."/>
            <person name="Spring S."/>
            <person name="Brambilla E."/>
            <person name="Klenk H.-P."/>
            <person name="Eisen J.A."/>
        </authorList>
    </citation>
    <scope>NUCLEOTIDE SEQUENCE [LARGE SCALE GENOMIC DNA]</scope>
    <source>
        <strain>SNP6</strain>
    </source>
</reference>
<gene>
    <name evidence="1" type="ordered locus">Arcve_0660</name>
</gene>
<dbReference type="STRING" id="693661.Arcve_0660"/>
<dbReference type="HOGENOM" id="CLU_1590785_0_0_2"/>
<dbReference type="Proteomes" id="UP000008136">
    <property type="component" value="Chromosome"/>
</dbReference>
<protein>
    <submittedName>
        <fullName evidence="1">Uncharacterized protein</fullName>
    </submittedName>
</protein>
<sequence length="167" mass="19615">MPRNVISASVDDDVLSALKEFKNNGGNVSRLVNSLLRNYFFGNNDDKVITKEILKIRELERKVKQAYEIINSIQPELEELRKKFEQEQEAKEIEQNLSLIRLLELEVFDDLKDFEAFERTARRTGFKPKDLIEQRLSAFAAQNKLSLQEAWQLFFKVFPDLKEYLEG</sequence>
<evidence type="ECO:0000313" key="2">
    <source>
        <dbReference type="Proteomes" id="UP000008136"/>
    </source>
</evidence>
<dbReference type="AlphaFoldDB" id="F2KR43"/>
<evidence type="ECO:0000313" key="1">
    <source>
        <dbReference type="EMBL" id="AEA46680.1"/>
    </source>
</evidence>
<dbReference type="EMBL" id="CP002588">
    <property type="protein sequence ID" value="AEA46680.1"/>
    <property type="molecule type" value="Genomic_DNA"/>
</dbReference>
<accession>F2KR43</accession>
<dbReference type="eggNOG" id="ENOG502N59N">
    <property type="taxonomic scope" value="Archaea"/>
</dbReference>
<organism evidence="1 2">
    <name type="scientific">Archaeoglobus veneficus (strain DSM 11195 / SNP6)</name>
    <dbReference type="NCBI Taxonomy" id="693661"/>
    <lineage>
        <taxon>Archaea</taxon>
        <taxon>Methanobacteriati</taxon>
        <taxon>Methanobacteriota</taxon>
        <taxon>Archaeoglobi</taxon>
        <taxon>Archaeoglobales</taxon>
        <taxon>Archaeoglobaceae</taxon>
        <taxon>Archaeoglobus</taxon>
    </lineage>
</organism>
<name>F2KR43_ARCVS</name>